<feature type="domain" description="Protein kinase" evidence="8">
    <location>
        <begin position="22"/>
        <end position="301"/>
    </location>
</feature>
<gene>
    <name evidence="9" type="ORF">ACFO8M_20595</name>
</gene>
<evidence type="ECO:0000256" key="5">
    <source>
        <dbReference type="ARBA" id="ARBA00022777"/>
    </source>
</evidence>
<keyword evidence="2" id="KW-0723">Serine/threonine-protein kinase</keyword>
<evidence type="ECO:0000256" key="7">
    <source>
        <dbReference type="SAM" id="MobiDB-lite"/>
    </source>
</evidence>
<evidence type="ECO:0000256" key="4">
    <source>
        <dbReference type="ARBA" id="ARBA00022741"/>
    </source>
</evidence>
<comment type="caution">
    <text evidence="9">The sequence shown here is derived from an EMBL/GenBank/DDBJ whole genome shotgun (WGS) entry which is preliminary data.</text>
</comment>
<dbReference type="Gene3D" id="3.30.200.20">
    <property type="entry name" value="Phosphorylase Kinase, domain 1"/>
    <property type="match status" value="1"/>
</dbReference>
<dbReference type="PROSITE" id="PS00108">
    <property type="entry name" value="PROTEIN_KINASE_ST"/>
    <property type="match status" value="1"/>
</dbReference>
<evidence type="ECO:0000256" key="1">
    <source>
        <dbReference type="ARBA" id="ARBA00012513"/>
    </source>
</evidence>
<evidence type="ECO:0000259" key="8">
    <source>
        <dbReference type="PROSITE" id="PS50011"/>
    </source>
</evidence>
<reference evidence="10" key="1">
    <citation type="journal article" date="2019" name="Int. J. Syst. Evol. Microbiol.">
        <title>The Global Catalogue of Microorganisms (GCM) 10K type strain sequencing project: providing services to taxonomists for standard genome sequencing and annotation.</title>
        <authorList>
            <consortium name="The Broad Institute Genomics Platform"/>
            <consortium name="The Broad Institute Genome Sequencing Center for Infectious Disease"/>
            <person name="Wu L."/>
            <person name="Ma J."/>
        </authorList>
    </citation>
    <scope>NUCLEOTIDE SEQUENCE [LARGE SCALE GENOMIC DNA]</scope>
    <source>
        <strain evidence="10">CGMCC 4.7396</strain>
    </source>
</reference>
<feature type="compositionally biased region" description="Basic and acidic residues" evidence="7">
    <location>
        <begin position="319"/>
        <end position="329"/>
    </location>
</feature>
<dbReference type="PANTHER" id="PTHR43289:SF6">
    <property type="entry name" value="SERINE_THREONINE-PROTEIN KINASE NEKL-3"/>
    <property type="match status" value="1"/>
</dbReference>
<dbReference type="SMART" id="SM00220">
    <property type="entry name" value="S_TKc"/>
    <property type="match status" value="1"/>
</dbReference>
<feature type="region of interest" description="Disordered" evidence="7">
    <location>
        <begin position="319"/>
        <end position="341"/>
    </location>
</feature>
<dbReference type="Proteomes" id="UP001595712">
    <property type="component" value="Unassembled WGS sequence"/>
</dbReference>
<keyword evidence="6" id="KW-0067">ATP-binding</keyword>
<dbReference type="PROSITE" id="PS50011">
    <property type="entry name" value="PROTEIN_KINASE_DOM"/>
    <property type="match status" value="1"/>
</dbReference>
<protein>
    <recommendedName>
        <fullName evidence="1">non-specific serine/threonine protein kinase</fullName>
        <ecNumber evidence="1">2.7.11.1</ecNumber>
    </recommendedName>
</protein>
<keyword evidence="10" id="KW-1185">Reference proteome</keyword>
<dbReference type="PANTHER" id="PTHR43289">
    <property type="entry name" value="MITOGEN-ACTIVATED PROTEIN KINASE KINASE KINASE 20-RELATED"/>
    <property type="match status" value="1"/>
</dbReference>
<evidence type="ECO:0000256" key="3">
    <source>
        <dbReference type="ARBA" id="ARBA00022679"/>
    </source>
</evidence>
<dbReference type="RefSeq" id="WP_387979049.1">
    <property type="nucleotide sequence ID" value="NZ_JBHRWO010000021.1"/>
</dbReference>
<dbReference type="InterPro" id="IPR000719">
    <property type="entry name" value="Prot_kinase_dom"/>
</dbReference>
<evidence type="ECO:0000256" key="6">
    <source>
        <dbReference type="ARBA" id="ARBA00022840"/>
    </source>
</evidence>
<dbReference type="EMBL" id="JBHRWO010000021">
    <property type="protein sequence ID" value="MFC3494893.1"/>
    <property type="molecule type" value="Genomic_DNA"/>
</dbReference>
<dbReference type="InterPro" id="IPR008271">
    <property type="entry name" value="Ser/Thr_kinase_AS"/>
</dbReference>
<evidence type="ECO:0000256" key="2">
    <source>
        <dbReference type="ARBA" id="ARBA00022527"/>
    </source>
</evidence>
<dbReference type="Pfam" id="PF00069">
    <property type="entry name" value="Pkinase"/>
    <property type="match status" value="1"/>
</dbReference>
<dbReference type="CDD" id="cd14014">
    <property type="entry name" value="STKc_PknB_like"/>
    <property type="match status" value="1"/>
</dbReference>
<organism evidence="9 10">
    <name type="scientific">Glycomyces rhizosphaerae</name>
    <dbReference type="NCBI Taxonomy" id="2054422"/>
    <lineage>
        <taxon>Bacteria</taxon>
        <taxon>Bacillati</taxon>
        <taxon>Actinomycetota</taxon>
        <taxon>Actinomycetes</taxon>
        <taxon>Glycomycetales</taxon>
        <taxon>Glycomycetaceae</taxon>
        <taxon>Glycomyces</taxon>
    </lineage>
</organism>
<keyword evidence="3 9" id="KW-0808">Transferase</keyword>
<feature type="region of interest" description="Disordered" evidence="7">
    <location>
        <begin position="379"/>
        <end position="416"/>
    </location>
</feature>
<dbReference type="Gene3D" id="1.10.510.10">
    <property type="entry name" value="Transferase(Phosphotransferase) domain 1"/>
    <property type="match status" value="1"/>
</dbReference>
<keyword evidence="4" id="KW-0547">Nucleotide-binding</keyword>
<evidence type="ECO:0000313" key="9">
    <source>
        <dbReference type="EMBL" id="MFC3494893.1"/>
    </source>
</evidence>
<keyword evidence="5 9" id="KW-0418">Kinase</keyword>
<feature type="compositionally biased region" description="Polar residues" evidence="7">
    <location>
        <begin position="391"/>
        <end position="400"/>
    </location>
</feature>
<accession>A0ABV7Q579</accession>
<dbReference type="InterPro" id="IPR011009">
    <property type="entry name" value="Kinase-like_dom_sf"/>
</dbReference>
<dbReference type="GO" id="GO:0004674">
    <property type="term" value="F:protein serine/threonine kinase activity"/>
    <property type="evidence" value="ECO:0007669"/>
    <property type="project" value="UniProtKB-EC"/>
</dbReference>
<proteinExistence type="predicted"/>
<evidence type="ECO:0000313" key="10">
    <source>
        <dbReference type="Proteomes" id="UP001595712"/>
    </source>
</evidence>
<name>A0ABV7Q579_9ACTN</name>
<dbReference type="EC" id="2.7.11.1" evidence="1"/>
<sequence>MDDTASPFPAHDRLARLLPGYVFDPEPLNTSNMSQVHLATDTRLHHRKVAVKIIADYLAVHPVYRKRFLREIQLMASLEHPNIMYVITASTENDYMLYLVMPRAEHDLKTLLAAGRLDLTATADLIAQTARALDYAHDRGVVHRDVKPGNILFGPGQHVYLTDFGVAKEHYGEDLTATGETIGTRRYTAPEVFDARTGDAATTEPPAPARMLPCTPRERSGDVYSLGAVLYHCLTGRRPFDHDDDSVADGLQRNGELVPVSALRDATPAAVDAVIAKAMHLDPDQRYRTCGDLAAALTQALGVTGDGTALPILRDIQDRLRTGTPDPDHTTAYAGAPAAPPAAPGQTRLMLLSTLAAVLAVALAGGLLLYQLFGAEESTGNAAGADPGDASETTSESPTVNLPPPSPTVEPVTGTDRAERYPVVGECMDDADDWFVVACDSELAIEVVTKIVYQPEDPSPSQAEHEDAAWVACGGNGLEWDYYWSDSATRADPDRDWNPETDRIHWIMCVQDL</sequence>
<dbReference type="SUPFAM" id="SSF56112">
    <property type="entry name" value="Protein kinase-like (PK-like)"/>
    <property type="match status" value="1"/>
</dbReference>